<feature type="transmembrane region" description="Helical" evidence="6">
    <location>
        <begin position="233"/>
        <end position="251"/>
    </location>
</feature>
<name>A0A174H2J9_9FIRM</name>
<keyword evidence="5 6" id="KW-0472">Membrane</keyword>
<evidence type="ECO:0000259" key="7">
    <source>
        <dbReference type="Pfam" id="PF02687"/>
    </source>
</evidence>
<keyword evidence="2" id="KW-1003">Cell membrane</keyword>
<feature type="domain" description="ABC3 transporter permease C-terminal" evidence="7">
    <location>
        <begin position="550"/>
        <end position="665"/>
    </location>
</feature>
<accession>A0A174H2J9</accession>
<feature type="transmembrane region" description="Helical" evidence="6">
    <location>
        <begin position="641"/>
        <end position="663"/>
    </location>
</feature>
<dbReference type="GO" id="GO:0005886">
    <property type="term" value="C:plasma membrane"/>
    <property type="evidence" value="ECO:0007669"/>
    <property type="project" value="UniProtKB-SubCell"/>
</dbReference>
<feature type="transmembrane region" description="Helical" evidence="6">
    <location>
        <begin position="29"/>
        <end position="48"/>
    </location>
</feature>
<evidence type="ECO:0000256" key="6">
    <source>
        <dbReference type="SAM" id="Phobius"/>
    </source>
</evidence>
<protein>
    <submittedName>
        <fullName evidence="8">FtsX-like permease family</fullName>
    </submittedName>
</protein>
<feature type="transmembrane region" description="Helical" evidence="6">
    <location>
        <begin position="543"/>
        <end position="572"/>
    </location>
</feature>
<gene>
    <name evidence="8" type="ORF">ERS852478_03589</name>
</gene>
<feature type="transmembrane region" description="Helical" evidence="6">
    <location>
        <begin position="151"/>
        <end position="177"/>
    </location>
</feature>
<dbReference type="AlphaFoldDB" id="A0A174H2J9"/>
<evidence type="ECO:0000256" key="3">
    <source>
        <dbReference type="ARBA" id="ARBA00022692"/>
    </source>
</evidence>
<keyword evidence="4 6" id="KW-1133">Transmembrane helix</keyword>
<evidence type="ECO:0000313" key="9">
    <source>
        <dbReference type="Proteomes" id="UP000095431"/>
    </source>
</evidence>
<dbReference type="PANTHER" id="PTHR30287:SF2">
    <property type="entry name" value="BLL1001 PROTEIN"/>
    <property type="match status" value="1"/>
</dbReference>
<sequence>MTWPFENDTSAITKKIAKNDIDKNRVKKVFSLTTIVFATALLMMLIMFESGYETTKDRMAEGQPQVVFYDLSQQQIELLYSEENIESIKVTETENGYDASITIVDATKMTQYGFSSAVDNISSKYDIHHVTRNDLFIDSLPNGGLLNQKNMVLMGVAIFIIIVSALVIYNVFYLSVVNQVRQFGQLRTVGMTQQQTKKIIRYERKILCRIGVPIGLLIGGLAGYLLQPDGWDWIAAVFWGIIISLIINFVVKVSLNRPTKIALSISPILSSKYMMERFDCKVTNKEKRKLSSLGLAIISITSHWKSILVSVLSLGLSGLLFVLAATYTASIDPESIVKKDVYQYGQFAIETTGKYSEKVSEIENFKQKIMEFPSISNIKQVVETDISWAGKNSTGKDQLSIITANDFASIQQFSESGDLDYQQLVQSNQIVAVNGVEGISKGDTVEFTFGDGTQKIYTVGGILDGDLYSNTAIYGGWFLMPTELIAENSVSFNVSIRLIVKANDTGLEHTTISLEKLVDMSDGLTLTTMQEAIASKEATIRQVGISIIGVTLFLLLFSIITFASTIITNIATKKREYAMFQSIGMTRKQTEKMALCESCVLAIGSLILTLILGIILGQILIKGLISAGIFYLSYTFPLALFTVYCIVVVLIILMITISAFYSLQKTPLVERLRIVD</sequence>
<dbReference type="Proteomes" id="UP000095431">
    <property type="component" value="Unassembled WGS sequence"/>
</dbReference>
<dbReference type="InterPro" id="IPR003838">
    <property type="entry name" value="ABC3_permease_C"/>
</dbReference>
<evidence type="ECO:0000313" key="8">
    <source>
        <dbReference type="EMBL" id="CUO69073.1"/>
    </source>
</evidence>
<comment type="subcellular location">
    <subcellularLocation>
        <location evidence="1">Cell membrane</location>
        <topology evidence="1">Multi-pass membrane protein</topology>
    </subcellularLocation>
</comment>
<reference evidence="8 9" key="1">
    <citation type="submission" date="2015-09" db="EMBL/GenBank/DDBJ databases">
        <authorList>
            <consortium name="Pathogen Informatics"/>
        </authorList>
    </citation>
    <scope>NUCLEOTIDE SEQUENCE [LARGE SCALE GENOMIC DNA]</scope>
    <source>
        <strain evidence="8 9">2789STDY5834863</strain>
    </source>
</reference>
<feature type="transmembrane region" description="Helical" evidence="6">
    <location>
        <begin position="206"/>
        <end position="227"/>
    </location>
</feature>
<evidence type="ECO:0000256" key="2">
    <source>
        <dbReference type="ARBA" id="ARBA00022475"/>
    </source>
</evidence>
<dbReference type="InterPro" id="IPR038766">
    <property type="entry name" value="Membrane_comp_ABC_pdt"/>
</dbReference>
<feature type="transmembrane region" description="Helical" evidence="6">
    <location>
        <begin position="307"/>
        <end position="329"/>
    </location>
</feature>
<feature type="transmembrane region" description="Helical" evidence="6">
    <location>
        <begin position="593"/>
        <end position="621"/>
    </location>
</feature>
<proteinExistence type="predicted"/>
<dbReference type="EMBL" id="CYZN01000039">
    <property type="protein sequence ID" value="CUO69073.1"/>
    <property type="molecule type" value="Genomic_DNA"/>
</dbReference>
<evidence type="ECO:0000256" key="1">
    <source>
        <dbReference type="ARBA" id="ARBA00004651"/>
    </source>
</evidence>
<organism evidence="8 9">
    <name type="scientific">Blautia wexlerae</name>
    <dbReference type="NCBI Taxonomy" id="418240"/>
    <lineage>
        <taxon>Bacteria</taxon>
        <taxon>Bacillati</taxon>
        <taxon>Bacillota</taxon>
        <taxon>Clostridia</taxon>
        <taxon>Lachnospirales</taxon>
        <taxon>Lachnospiraceae</taxon>
        <taxon>Blautia</taxon>
    </lineage>
</organism>
<evidence type="ECO:0000256" key="5">
    <source>
        <dbReference type="ARBA" id="ARBA00023136"/>
    </source>
</evidence>
<dbReference type="RefSeq" id="WP_055201453.1">
    <property type="nucleotide sequence ID" value="NZ_AP031426.1"/>
</dbReference>
<dbReference type="Pfam" id="PF02687">
    <property type="entry name" value="FtsX"/>
    <property type="match status" value="1"/>
</dbReference>
<evidence type="ECO:0000256" key="4">
    <source>
        <dbReference type="ARBA" id="ARBA00022989"/>
    </source>
</evidence>
<keyword evidence="3 6" id="KW-0812">Transmembrane</keyword>
<dbReference type="PANTHER" id="PTHR30287">
    <property type="entry name" value="MEMBRANE COMPONENT OF PREDICTED ABC SUPERFAMILY METABOLITE UPTAKE TRANSPORTER"/>
    <property type="match status" value="1"/>
</dbReference>